<comment type="similarity">
    <text evidence="2">Belongs to the bacterial solute-binding protein 1 family.</text>
</comment>
<reference evidence="9" key="1">
    <citation type="submission" date="2021-01" db="EMBL/GenBank/DDBJ databases">
        <title>Description of Breznakiella homolactica.</title>
        <authorList>
            <person name="Song Y."/>
            <person name="Brune A."/>
        </authorList>
    </citation>
    <scope>NUCLEOTIDE SEQUENCE</scope>
    <source>
        <strain evidence="9">RmG30</strain>
    </source>
</reference>
<dbReference type="SUPFAM" id="SSF53850">
    <property type="entry name" value="Periplasmic binding protein-like II"/>
    <property type="match status" value="1"/>
</dbReference>
<evidence type="ECO:0000256" key="5">
    <source>
        <dbReference type="ARBA" id="ARBA00023136"/>
    </source>
</evidence>
<evidence type="ECO:0000256" key="3">
    <source>
        <dbReference type="ARBA" id="ARBA00022475"/>
    </source>
</evidence>
<evidence type="ECO:0000256" key="4">
    <source>
        <dbReference type="ARBA" id="ARBA00022729"/>
    </source>
</evidence>
<dbReference type="CDD" id="cd13585">
    <property type="entry name" value="PBP2_TMBP_like"/>
    <property type="match status" value="1"/>
</dbReference>
<protein>
    <submittedName>
        <fullName evidence="9">Sugar ABC transporter substrate-binding protein</fullName>
    </submittedName>
</protein>
<evidence type="ECO:0000256" key="6">
    <source>
        <dbReference type="ARBA" id="ARBA00023139"/>
    </source>
</evidence>
<dbReference type="InterPro" id="IPR050490">
    <property type="entry name" value="Bact_solute-bd_prot1"/>
</dbReference>
<dbReference type="RefSeq" id="WP_215625705.1">
    <property type="nucleotide sequence ID" value="NZ_CP067089.2"/>
</dbReference>
<evidence type="ECO:0000256" key="2">
    <source>
        <dbReference type="ARBA" id="ARBA00008520"/>
    </source>
</evidence>
<feature type="signal peptide" evidence="8">
    <location>
        <begin position="1"/>
        <end position="22"/>
    </location>
</feature>
<keyword evidence="3" id="KW-1003">Cell membrane</keyword>
<dbReference type="KEGG" id="bhc:JFL75_15880"/>
<sequence length="441" mass="49490">MRKSCLVLLAALLLVFSSCSGKKDEKIVLTWYQWFDAATHENVLKPTIAEFEALHPNVKIELAAITNDAYWDRLSLDIASGVEGDIVTLDTGAGVFGYYSQRQGGAFIALDDYIKGYVLPDGTRLEEDILLIDSVKQDGKIVALPYLMFSAPVTAYRVSDLRAAGVDPKELDTWDSYYEAARKLTRDTDRDGRTDKYGFGHPSNAEVISRWWHMHWLWTMGGGIFPREEGPYTADRLIFNSPQNVQAIEFLKKLRDAAAPSGDTNISELHTMFANGAISTIQIATWTLANFANDMSQSDYMNDVGMVPFPAAVVSGRRMEPVCVSWGNPLAISSKCKNPKEAFDFIAFLHSKDAQKREMVRASPTNKLVYDEYSQLFPKQAEMVQMVQPYEMWIVPDIVQWNQFDHVVQQSIKSALLGTKSVQAALDDGQAEMVRILGQRR</sequence>
<evidence type="ECO:0000256" key="8">
    <source>
        <dbReference type="SAM" id="SignalP"/>
    </source>
</evidence>
<dbReference type="AlphaFoldDB" id="A0A7T7XL46"/>
<dbReference type="GO" id="GO:0042597">
    <property type="term" value="C:periplasmic space"/>
    <property type="evidence" value="ECO:0007669"/>
    <property type="project" value="UniProtKB-SubCell"/>
</dbReference>
<proteinExistence type="inferred from homology"/>
<keyword evidence="10" id="KW-1185">Reference proteome</keyword>
<name>A0A7T7XL46_9SPIR</name>
<comment type="subcellular location">
    <subcellularLocation>
        <location evidence="1">Periplasm</location>
    </subcellularLocation>
</comment>
<accession>A0A7T7XL46</accession>
<dbReference type="PANTHER" id="PTHR43649:SF33">
    <property type="entry name" value="POLYGALACTURONAN_RHAMNOGALACTURONAN-BINDING PROTEIN YTCQ"/>
    <property type="match status" value="1"/>
</dbReference>
<gene>
    <name evidence="9" type="ORF">JFL75_15880</name>
</gene>
<keyword evidence="7" id="KW-0449">Lipoprotein</keyword>
<dbReference type="EMBL" id="CP067089">
    <property type="protein sequence ID" value="QQO08399.1"/>
    <property type="molecule type" value="Genomic_DNA"/>
</dbReference>
<dbReference type="PROSITE" id="PS51257">
    <property type="entry name" value="PROKAR_LIPOPROTEIN"/>
    <property type="match status" value="1"/>
</dbReference>
<dbReference type="Pfam" id="PF01547">
    <property type="entry name" value="SBP_bac_1"/>
    <property type="match status" value="1"/>
</dbReference>
<organism evidence="9 10">
    <name type="scientific">Breznakiella homolactica</name>
    <dbReference type="NCBI Taxonomy" id="2798577"/>
    <lineage>
        <taxon>Bacteria</taxon>
        <taxon>Pseudomonadati</taxon>
        <taxon>Spirochaetota</taxon>
        <taxon>Spirochaetia</taxon>
        <taxon>Spirochaetales</taxon>
        <taxon>Breznakiellaceae</taxon>
        <taxon>Breznakiella</taxon>
    </lineage>
</organism>
<dbReference type="Proteomes" id="UP000595917">
    <property type="component" value="Chromosome"/>
</dbReference>
<keyword evidence="5" id="KW-0472">Membrane</keyword>
<evidence type="ECO:0000313" key="9">
    <source>
        <dbReference type="EMBL" id="QQO08399.1"/>
    </source>
</evidence>
<evidence type="ECO:0000313" key="10">
    <source>
        <dbReference type="Proteomes" id="UP000595917"/>
    </source>
</evidence>
<keyword evidence="6" id="KW-0564">Palmitate</keyword>
<dbReference type="InterPro" id="IPR006059">
    <property type="entry name" value="SBP"/>
</dbReference>
<feature type="chain" id="PRO_5031409993" evidence="8">
    <location>
        <begin position="23"/>
        <end position="441"/>
    </location>
</feature>
<dbReference type="PANTHER" id="PTHR43649">
    <property type="entry name" value="ARABINOSE-BINDING PROTEIN-RELATED"/>
    <property type="match status" value="1"/>
</dbReference>
<keyword evidence="4 8" id="KW-0732">Signal</keyword>
<evidence type="ECO:0000256" key="1">
    <source>
        <dbReference type="ARBA" id="ARBA00004418"/>
    </source>
</evidence>
<dbReference type="Gene3D" id="3.40.190.10">
    <property type="entry name" value="Periplasmic binding protein-like II"/>
    <property type="match status" value="1"/>
</dbReference>
<evidence type="ECO:0000256" key="7">
    <source>
        <dbReference type="ARBA" id="ARBA00023288"/>
    </source>
</evidence>